<dbReference type="InterPro" id="IPR007076">
    <property type="entry name" value="TfoX_N"/>
</dbReference>
<organism evidence="2 3">
    <name type="scientific">Enterocloster alcoholdehydrogenati</name>
    <dbReference type="NCBI Taxonomy" id="2547410"/>
    <lineage>
        <taxon>Bacteria</taxon>
        <taxon>Bacillati</taxon>
        <taxon>Bacillota</taxon>
        <taxon>Clostridia</taxon>
        <taxon>Lachnospirales</taxon>
        <taxon>Lachnospiraceae</taxon>
        <taxon>Enterocloster</taxon>
    </lineage>
</organism>
<gene>
    <name evidence="2" type="ORF">F130042H8_13490</name>
</gene>
<dbReference type="Gene3D" id="3.30.1460.30">
    <property type="entry name" value="YgaC/TfoX-N like chaperone"/>
    <property type="match status" value="1"/>
</dbReference>
<dbReference type="Pfam" id="PF04993">
    <property type="entry name" value="TfoX_N"/>
    <property type="match status" value="1"/>
</dbReference>
<evidence type="ECO:0000313" key="3">
    <source>
        <dbReference type="Proteomes" id="UP001600894"/>
    </source>
</evidence>
<accession>A0ABQ0AW93</accession>
<dbReference type="Proteomes" id="UP001600894">
    <property type="component" value="Unassembled WGS sequence"/>
</dbReference>
<sequence length="107" mass="12251">MATTKEFHDYVLEQLQKAGHVATRKMMGEYCVYFNGKLAGDICDNTLFLKPTESVLRLLPDAERGYPYEGSKCLMVIVDEVENTELMEQVMNGMYDELPAPKKQRHS</sequence>
<evidence type="ECO:0000313" key="2">
    <source>
        <dbReference type="EMBL" id="GAA6268289.1"/>
    </source>
</evidence>
<dbReference type="RefSeq" id="WP_390469490.1">
    <property type="nucleotide sequence ID" value="NZ_BAABXL010000001.1"/>
</dbReference>
<protein>
    <submittedName>
        <fullName evidence="2">TfoX/Sxy family protein</fullName>
    </submittedName>
</protein>
<keyword evidence="3" id="KW-1185">Reference proteome</keyword>
<evidence type="ECO:0000259" key="1">
    <source>
        <dbReference type="Pfam" id="PF04993"/>
    </source>
</evidence>
<dbReference type="EMBL" id="BAABXL010000001">
    <property type="protein sequence ID" value="GAA6268289.1"/>
    <property type="molecule type" value="Genomic_DNA"/>
</dbReference>
<dbReference type="SUPFAM" id="SSF159894">
    <property type="entry name" value="YgaC/TfoX-N like"/>
    <property type="match status" value="1"/>
</dbReference>
<comment type="caution">
    <text evidence="2">The sequence shown here is derived from an EMBL/GenBank/DDBJ whole genome shotgun (WGS) entry which is preliminary data.</text>
</comment>
<proteinExistence type="predicted"/>
<reference evidence="2 3" key="1">
    <citation type="submission" date="2024-04" db="EMBL/GenBank/DDBJ databases">
        <title>Defined microbial consortia suppress multidrug-resistant proinflammatory Enterobacteriaceae via ecological control.</title>
        <authorList>
            <person name="Furuichi M."/>
            <person name="Kawaguchi T."/>
            <person name="Pust M."/>
            <person name="Yasuma K."/>
            <person name="Plichta D."/>
            <person name="Hasegawa N."/>
            <person name="Ohya T."/>
            <person name="Bhattarai S."/>
            <person name="Sasajima S."/>
            <person name="Aoto Y."/>
            <person name="Tuganbaev T."/>
            <person name="Yaginuma M."/>
            <person name="Ueda M."/>
            <person name="Okahashi N."/>
            <person name="Amafuji K."/>
            <person name="Kiridooshi Y."/>
            <person name="Sugita K."/>
            <person name="Strazar M."/>
            <person name="Skelly A."/>
            <person name="Suda W."/>
            <person name="Hattori M."/>
            <person name="Nakamoto N."/>
            <person name="Caballero S."/>
            <person name="Norman J."/>
            <person name="Olle B."/>
            <person name="Tanoue T."/>
            <person name="Arita M."/>
            <person name="Bucci V."/>
            <person name="Atarashi K."/>
            <person name="Xavier R."/>
            <person name="Honda K."/>
        </authorList>
    </citation>
    <scope>NUCLEOTIDE SEQUENCE [LARGE SCALE GENOMIC DNA]</scope>
    <source>
        <strain evidence="3">f13</strain>
    </source>
</reference>
<feature type="domain" description="TfoX N-terminal" evidence="1">
    <location>
        <begin position="13"/>
        <end position="69"/>
    </location>
</feature>
<name>A0ABQ0AW93_9FIRM</name>